<gene>
    <name evidence="6" type="ORF">F5Z01DRAFT_656319</name>
</gene>
<dbReference type="GO" id="GO:0000287">
    <property type="term" value="F:magnesium ion binding"/>
    <property type="evidence" value="ECO:0007669"/>
    <property type="project" value="InterPro"/>
</dbReference>
<dbReference type="PANTHER" id="PTHR12215:SF10">
    <property type="entry name" value="L-AMINOADIPATE-SEMIALDEHYDE DEHYDROGENASE-PHOSPHOPANTETHEINYL TRANSFERASE"/>
    <property type="match status" value="1"/>
</dbReference>
<evidence type="ECO:0000259" key="4">
    <source>
        <dbReference type="Pfam" id="PF01648"/>
    </source>
</evidence>
<dbReference type="GO" id="GO:0005829">
    <property type="term" value="C:cytosol"/>
    <property type="evidence" value="ECO:0007669"/>
    <property type="project" value="TreeGrafter"/>
</dbReference>
<keyword evidence="7" id="KW-1185">Reference proteome</keyword>
<dbReference type="InterPro" id="IPR050559">
    <property type="entry name" value="P-Pant_transferase_sf"/>
</dbReference>
<dbReference type="SUPFAM" id="SSF56214">
    <property type="entry name" value="4'-phosphopantetheinyl transferase"/>
    <property type="match status" value="2"/>
</dbReference>
<reference evidence="6" key="1">
    <citation type="journal article" date="2021" name="IMA Fungus">
        <title>Genomic characterization of three marine fungi, including Emericellopsis atlantica sp. nov. with signatures of a generalist lifestyle and marine biomass degradation.</title>
        <authorList>
            <person name="Hagestad O.C."/>
            <person name="Hou L."/>
            <person name="Andersen J.H."/>
            <person name="Hansen E.H."/>
            <person name="Altermark B."/>
            <person name="Li C."/>
            <person name="Kuhnert E."/>
            <person name="Cox R.J."/>
            <person name="Crous P.W."/>
            <person name="Spatafora J.W."/>
            <person name="Lail K."/>
            <person name="Amirebrahimi M."/>
            <person name="Lipzen A."/>
            <person name="Pangilinan J."/>
            <person name="Andreopoulos W."/>
            <person name="Hayes R.D."/>
            <person name="Ng V."/>
            <person name="Grigoriev I.V."/>
            <person name="Jackson S.A."/>
            <person name="Sutton T.D.S."/>
            <person name="Dobson A.D.W."/>
            <person name="Rama T."/>
        </authorList>
    </citation>
    <scope>NUCLEOTIDE SEQUENCE</scope>
    <source>
        <strain evidence="6">TS7</strain>
    </source>
</reference>
<accession>A0A9P7ZLC3</accession>
<evidence type="ECO:0000256" key="3">
    <source>
        <dbReference type="SAM" id="MobiDB-lite"/>
    </source>
</evidence>
<dbReference type="GeneID" id="70294473"/>
<comment type="caution">
    <text evidence="6">The sequence shown here is derived from an EMBL/GenBank/DDBJ whole genome shotgun (WGS) entry which is preliminary data.</text>
</comment>
<organism evidence="6 7">
    <name type="scientific">Emericellopsis atlantica</name>
    <dbReference type="NCBI Taxonomy" id="2614577"/>
    <lineage>
        <taxon>Eukaryota</taxon>
        <taxon>Fungi</taxon>
        <taxon>Dikarya</taxon>
        <taxon>Ascomycota</taxon>
        <taxon>Pezizomycotina</taxon>
        <taxon>Sordariomycetes</taxon>
        <taxon>Hypocreomycetidae</taxon>
        <taxon>Hypocreales</taxon>
        <taxon>Bionectriaceae</taxon>
        <taxon>Emericellopsis</taxon>
    </lineage>
</organism>
<dbReference type="PANTHER" id="PTHR12215">
    <property type="entry name" value="PHOSPHOPANTETHEINE TRANSFERASE"/>
    <property type="match status" value="1"/>
</dbReference>
<dbReference type="InterPro" id="IPR055066">
    <property type="entry name" value="AASDHPPT_N"/>
</dbReference>
<proteinExistence type="predicted"/>
<feature type="domain" description="4'-phosphopantetheinyl transferase" evidence="4">
    <location>
        <begin position="180"/>
        <end position="260"/>
    </location>
</feature>
<protein>
    <recommendedName>
        <fullName evidence="1">holo-[acyl-carrier-protein] synthase</fullName>
        <ecNumber evidence="1">2.7.8.7</ecNumber>
    </recommendedName>
</protein>
<dbReference type="Proteomes" id="UP000887229">
    <property type="component" value="Unassembled WGS sequence"/>
</dbReference>
<evidence type="ECO:0000259" key="5">
    <source>
        <dbReference type="Pfam" id="PF22624"/>
    </source>
</evidence>
<evidence type="ECO:0000313" key="7">
    <source>
        <dbReference type="Proteomes" id="UP000887229"/>
    </source>
</evidence>
<dbReference type="OrthoDB" id="26719at2759"/>
<feature type="region of interest" description="Disordered" evidence="3">
    <location>
        <begin position="1"/>
        <end position="21"/>
    </location>
</feature>
<dbReference type="Pfam" id="PF22624">
    <property type="entry name" value="AASDHPPT_N"/>
    <property type="match status" value="1"/>
</dbReference>
<dbReference type="AlphaFoldDB" id="A0A9P7ZLC3"/>
<dbReference type="Gene3D" id="3.90.470.20">
    <property type="entry name" value="4'-phosphopantetheinyl transferase domain"/>
    <property type="match status" value="1"/>
</dbReference>
<sequence length="311" mass="35864">MSTRSGSISSAPPRPRQIHRRVSCPVLSRSTLSSILKPPTNHLERKRRPSMSARRQEDGTLVIQWVVDTRKLWPKALRTVQLTTYAKRALDLLPKKEQVDVLKYVHVKDAKMALVSRLLKWYLISRYAPCAWDAATPTRNKNTKPVYIAPDGSEPVIFNVTHQAGLVVLIAAVRPKPGMSVGVDIVCPTERRDKDLGLISKDGWKEYVSMHEEVLSQPECTSLNRLPFKDLDHRLRYFYTLWCLREAYVKMTGEALLAPWLKRLEMRYFAPPEDAPISQTEIWFQGRLLEDVDFSDYAYQMLSQKNWQTVL</sequence>
<feature type="domain" description="4'-phosphopantetheinyl transferase N-terminal" evidence="5">
    <location>
        <begin position="87"/>
        <end position="172"/>
    </location>
</feature>
<dbReference type="RefSeq" id="XP_046118148.1">
    <property type="nucleotide sequence ID" value="XM_046263570.1"/>
</dbReference>
<name>A0A9P7ZLC3_9HYPO</name>
<dbReference type="EC" id="2.7.8.7" evidence="1"/>
<dbReference type="Pfam" id="PF01648">
    <property type="entry name" value="ACPS"/>
    <property type="match status" value="1"/>
</dbReference>
<keyword evidence="2" id="KW-0808">Transferase</keyword>
<dbReference type="InterPro" id="IPR037143">
    <property type="entry name" value="4-PPantetheinyl_Trfase_dom_sf"/>
</dbReference>
<dbReference type="GO" id="GO:0019878">
    <property type="term" value="P:lysine biosynthetic process via aminoadipic acid"/>
    <property type="evidence" value="ECO:0007669"/>
    <property type="project" value="TreeGrafter"/>
</dbReference>
<evidence type="ECO:0000256" key="1">
    <source>
        <dbReference type="ARBA" id="ARBA00013172"/>
    </source>
</evidence>
<feature type="compositionally biased region" description="Polar residues" evidence="3">
    <location>
        <begin position="1"/>
        <end position="10"/>
    </location>
</feature>
<dbReference type="GO" id="GO:0008897">
    <property type="term" value="F:holo-[acyl-carrier-protein] synthase activity"/>
    <property type="evidence" value="ECO:0007669"/>
    <property type="project" value="UniProtKB-EC"/>
</dbReference>
<evidence type="ECO:0000256" key="2">
    <source>
        <dbReference type="ARBA" id="ARBA00022679"/>
    </source>
</evidence>
<dbReference type="InterPro" id="IPR008278">
    <property type="entry name" value="4-PPantetheinyl_Trfase_dom"/>
</dbReference>
<dbReference type="EMBL" id="MU251255">
    <property type="protein sequence ID" value="KAG9254224.1"/>
    <property type="molecule type" value="Genomic_DNA"/>
</dbReference>
<evidence type="ECO:0000313" key="6">
    <source>
        <dbReference type="EMBL" id="KAG9254224.1"/>
    </source>
</evidence>